<dbReference type="SUPFAM" id="SSF50129">
    <property type="entry name" value="GroES-like"/>
    <property type="match status" value="1"/>
</dbReference>
<dbReference type="InterPro" id="IPR011032">
    <property type="entry name" value="GroES-like_sf"/>
</dbReference>
<feature type="domain" description="Enoyl reductase (ER)" evidence="4">
    <location>
        <begin position="16"/>
        <end position="284"/>
    </location>
</feature>
<keyword evidence="6" id="KW-1185">Reference proteome</keyword>
<dbReference type="InterPro" id="IPR020843">
    <property type="entry name" value="ER"/>
</dbReference>
<dbReference type="Proteomes" id="UP001578633">
    <property type="component" value="Chromosome 8"/>
</dbReference>
<dbReference type="PANTHER" id="PTHR45348">
    <property type="entry name" value="HYPOTHETICAL OXIDOREDUCTASE (EUROFUNG)"/>
    <property type="match status" value="1"/>
</dbReference>
<keyword evidence="3" id="KW-0560">Oxidoreductase</keyword>
<evidence type="ECO:0000259" key="4">
    <source>
        <dbReference type="SMART" id="SM00829"/>
    </source>
</evidence>
<evidence type="ECO:0000256" key="2">
    <source>
        <dbReference type="ARBA" id="ARBA00011245"/>
    </source>
</evidence>
<dbReference type="InterPro" id="IPR013154">
    <property type="entry name" value="ADH-like_N"/>
</dbReference>
<dbReference type="SUPFAM" id="SSF51735">
    <property type="entry name" value="NAD(P)-binding Rossmann-fold domains"/>
    <property type="match status" value="1"/>
</dbReference>
<name>A0ABR3UBB6_9PLEO</name>
<dbReference type="RefSeq" id="XP_069304377.1">
    <property type="nucleotide sequence ID" value="XM_069454986.1"/>
</dbReference>
<dbReference type="Gene3D" id="3.90.180.10">
    <property type="entry name" value="Medium-chain alcohol dehydrogenases, catalytic domain"/>
    <property type="match status" value="1"/>
</dbReference>
<dbReference type="CDD" id="cd08249">
    <property type="entry name" value="enoyl_reductase_like"/>
    <property type="match status" value="1"/>
</dbReference>
<evidence type="ECO:0000256" key="1">
    <source>
        <dbReference type="ARBA" id="ARBA00008072"/>
    </source>
</evidence>
<dbReference type="InterPro" id="IPR036291">
    <property type="entry name" value="NAD(P)-bd_dom_sf"/>
</dbReference>
<proteinExistence type="inferred from homology"/>
<dbReference type="EMBL" id="JBHGVX010000008">
    <property type="protein sequence ID" value="KAL1793793.1"/>
    <property type="molecule type" value="Genomic_DNA"/>
</dbReference>
<dbReference type="Pfam" id="PF00107">
    <property type="entry name" value="ADH_zinc_N"/>
    <property type="match status" value="1"/>
</dbReference>
<comment type="subunit">
    <text evidence="2">Monomer.</text>
</comment>
<dbReference type="PANTHER" id="PTHR45348:SF2">
    <property type="entry name" value="ZINC-TYPE ALCOHOL DEHYDROGENASE-LIKE PROTEIN C2E1P3.01"/>
    <property type="match status" value="1"/>
</dbReference>
<sequence length="348" mass="36799">MSEATKNLAAILHAMATPLVIEERPIPTPGSGQVLVRNHAIAVNPVDWKRQNWGFAIPSYPTILGSDVSGVVVAVGPDVTDFKKGDRVLGFADGFSSGKLDNSAFQTYTVLPAVTTAKIPNHMDFEHGAMLPMTVATSSIALFSDLGLPLPTSEPAEKSSGSILIWGGASGLGSLAIQFARLVGLSVYAVASPGHHEYLRSLGASKLFDYRSLTVVEDIIDAAKRAGQPIRRALDVVSEATTVKATAEVLSRSGGQGSKLAHVLPWPESEMQPDGIELLSVSGENIWTTRKDIATWLFHTFLPSALKDGSIVPSPKLQIVEGGLTGLQSAMDALKKGVSGQKLVVKLD</sequence>
<protein>
    <recommendedName>
        <fullName evidence="4">Enoyl reductase (ER) domain-containing protein</fullName>
    </recommendedName>
</protein>
<accession>A0ABR3UBB6</accession>
<evidence type="ECO:0000313" key="5">
    <source>
        <dbReference type="EMBL" id="KAL1793793.1"/>
    </source>
</evidence>
<dbReference type="GeneID" id="96089097"/>
<comment type="similarity">
    <text evidence="1">Belongs to the zinc-containing alcohol dehydrogenase family.</text>
</comment>
<evidence type="ECO:0000256" key="3">
    <source>
        <dbReference type="ARBA" id="ARBA00023002"/>
    </source>
</evidence>
<dbReference type="Pfam" id="PF08240">
    <property type="entry name" value="ADH_N"/>
    <property type="match status" value="1"/>
</dbReference>
<gene>
    <name evidence="5" type="ORF">ACET3X_008775</name>
</gene>
<dbReference type="SMART" id="SM00829">
    <property type="entry name" value="PKS_ER"/>
    <property type="match status" value="1"/>
</dbReference>
<reference evidence="5 6" key="1">
    <citation type="submission" date="2024-09" db="EMBL/GenBank/DDBJ databases">
        <title>T2T genomes of carrot and Alternaria dauci and their utility for understanding host-pathogen interaction during carrot leaf blight disease.</title>
        <authorList>
            <person name="Liu W."/>
            <person name="Xu S."/>
            <person name="Ou C."/>
            <person name="Liu X."/>
            <person name="Zhuang F."/>
            <person name="Deng X.W."/>
        </authorList>
    </citation>
    <scope>NUCLEOTIDE SEQUENCE [LARGE SCALE GENOMIC DNA]</scope>
    <source>
        <strain evidence="5 6">A2016</strain>
    </source>
</reference>
<dbReference type="InterPro" id="IPR013149">
    <property type="entry name" value="ADH-like_C"/>
</dbReference>
<evidence type="ECO:0000313" key="6">
    <source>
        <dbReference type="Proteomes" id="UP001578633"/>
    </source>
</evidence>
<comment type="caution">
    <text evidence="5">The sequence shown here is derived from an EMBL/GenBank/DDBJ whole genome shotgun (WGS) entry which is preliminary data.</text>
</comment>
<organism evidence="5 6">
    <name type="scientific">Alternaria dauci</name>
    <dbReference type="NCBI Taxonomy" id="48095"/>
    <lineage>
        <taxon>Eukaryota</taxon>
        <taxon>Fungi</taxon>
        <taxon>Dikarya</taxon>
        <taxon>Ascomycota</taxon>
        <taxon>Pezizomycotina</taxon>
        <taxon>Dothideomycetes</taxon>
        <taxon>Pleosporomycetidae</taxon>
        <taxon>Pleosporales</taxon>
        <taxon>Pleosporineae</taxon>
        <taxon>Pleosporaceae</taxon>
        <taxon>Alternaria</taxon>
        <taxon>Alternaria sect. Porri</taxon>
    </lineage>
</organism>
<dbReference type="InterPro" id="IPR047122">
    <property type="entry name" value="Trans-enoyl_RdTase-like"/>
</dbReference>
<dbReference type="Gene3D" id="3.40.50.720">
    <property type="entry name" value="NAD(P)-binding Rossmann-like Domain"/>
    <property type="match status" value="1"/>
</dbReference>